<reference evidence="6" key="3">
    <citation type="submission" date="2015-06" db="UniProtKB">
        <authorList>
            <consortium name="EnsemblMetazoa"/>
        </authorList>
    </citation>
    <scope>IDENTIFICATION</scope>
</reference>
<dbReference type="AlphaFoldDB" id="T1G254"/>
<evidence type="ECO:0000259" key="4">
    <source>
        <dbReference type="PROSITE" id="PS50002"/>
    </source>
</evidence>
<dbReference type="InParanoid" id="T1G254"/>
<dbReference type="InterPro" id="IPR001452">
    <property type="entry name" value="SH3_domain"/>
</dbReference>
<dbReference type="Proteomes" id="UP000015101">
    <property type="component" value="Unassembled WGS sequence"/>
</dbReference>
<evidence type="ECO:0000256" key="3">
    <source>
        <dbReference type="SAM" id="MobiDB-lite"/>
    </source>
</evidence>
<dbReference type="PANTHER" id="PTHR14234">
    <property type="entry name" value="RIM BINDING PROTEIN-RELATED"/>
    <property type="match status" value="1"/>
</dbReference>
<dbReference type="eggNOG" id="KOG3632">
    <property type="taxonomic scope" value="Eukaryota"/>
</dbReference>
<dbReference type="GeneID" id="20215152"/>
<sequence>MSPNPDAVREELAFKEGQIIKVIGSKDGDGFYRGELSDGSRGLVPSNMISEIDDPSSASQRRSACDRTQAQWNTLPSQRSVNKFSSGQFGFGGSGGARQMVAIQNFDPMIHAPNRDVEPGLPLRIGDVVTVHGKVDINGYYRAERNGSFGIVPAYCLQDIAIMPNSIINSSPGMLSSD</sequence>
<evidence type="ECO:0000313" key="6">
    <source>
        <dbReference type="EnsemblMetazoa" id="HelroP75467"/>
    </source>
</evidence>
<dbReference type="EnsemblMetazoa" id="HelroT75467">
    <property type="protein sequence ID" value="HelroP75467"/>
    <property type="gene ID" value="HelroG75467"/>
</dbReference>
<dbReference type="EMBL" id="KB096134">
    <property type="protein sequence ID" value="ESO08190.1"/>
    <property type="molecule type" value="Genomic_DNA"/>
</dbReference>
<evidence type="ECO:0000313" key="5">
    <source>
        <dbReference type="EMBL" id="ESO08190.1"/>
    </source>
</evidence>
<feature type="domain" description="SH3" evidence="4">
    <location>
        <begin position="95"/>
        <end position="162"/>
    </location>
</feature>
<dbReference type="InterPro" id="IPR040325">
    <property type="entry name" value="RIMBP1/2/3"/>
</dbReference>
<dbReference type="EMBL" id="AMQM01003432">
    <property type="status" value="NOT_ANNOTATED_CDS"/>
    <property type="molecule type" value="Genomic_DNA"/>
</dbReference>
<dbReference type="KEGG" id="hro:HELRODRAFT_75467"/>
<dbReference type="SMART" id="SM00326">
    <property type="entry name" value="SH3"/>
    <property type="match status" value="2"/>
</dbReference>
<dbReference type="Gene3D" id="2.30.30.40">
    <property type="entry name" value="SH3 Domains"/>
    <property type="match status" value="2"/>
</dbReference>
<evidence type="ECO:0000256" key="2">
    <source>
        <dbReference type="PROSITE-ProRule" id="PRU00192"/>
    </source>
</evidence>
<reference evidence="7" key="1">
    <citation type="submission" date="2012-12" db="EMBL/GenBank/DDBJ databases">
        <authorList>
            <person name="Hellsten U."/>
            <person name="Grimwood J."/>
            <person name="Chapman J.A."/>
            <person name="Shapiro H."/>
            <person name="Aerts A."/>
            <person name="Otillar R.P."/>
            <person name="Terry A.Y."/>
            <person name="Boore J.L."/>
            <person name="Simakov O."/>
            <person name="Marletaz F."/>
            <person name="Cho S.-J."/>
            <person name="Edsinger-Gonzales E."/>
            <person name="Havlak P."/>
            <person name="Kuo D.-H."/>
            <person name="Larsson T."/>
            <person name="Lv J."/>
            <person name="Arendt D."/>
            <person name="Savage R."/>
            <person name="Osoegawa K."/>
            <person name="de Jong P."/>
            <person name="Lindberg D.R."/>
            <person name="Seaver E.C."/>
            <person name="Weisblat D.A."/>
            <person name="Putnam N.H."/>
            <person name="Grigoriev I.V."/>
            <person name="Rokhsar D.S."/>
        </authorList>
    </citation>
    <scope>NUCLEOTIDE SEQUENCE</scope>
</reference>
<organism evidence="6 7">
    <name type="scientific">Helobdella robusta</name>
    <name type="common">Californian leech</name>
    <dbReference type="NCBI Taxonomy" id="6412"/>
    <lineage>
        <taxon>Eukaryota</taxon>
        <taxon>Metazoa</taxon>
        <taxon>Spiralia</taxon>
        <taxon>Lophotrochozoa</taxon>
        <taxon>Annelida</taxon>
        <taxon>Clitellata</taxon>
        <taxon>Hirudinea</taxon>
        <taxon>Rhynchobdellida</taxon>
        <taxon>Glossiphoniidae</taxon>
        <taxon>Helobdella</taxon>
    </lineage>
</organism>
<accession>T1G254</accession>
<dbReference type="PANTHER" id="PTHR14234:SF19">
    <property type="entry name" value="RIM-BINDING PROTEIN, ISOFORM F"/>
    <property type="match status" value="1"/>
</dbReference>
<dbReference type="Pfam" id="PF07653">
    <property type="entry name" value="SH3_2"/>
    <property type="match status" value="2"/>
</dbReference>
<protein>
    <recommendedName>
        <fullName evidence="4">SH3 domain-containing protein</fullName>
    </recommendedName>
</protein>
<dbReference type="STRING" id="6412.T1G254"/>
<dbReference type="CTD" id="20215152"/>
<proteinExistence type="predicted"/>
<evidence type="ECO:0000256" key="1">
    <source>
        <dbReference type="ARBA" id="ARBA00022443"/>
    </source>
</evidence>
<gene>
    <name evidence="6" type="primary">20215152</name>
    <name evidence="5" type="ORF">HELRODRAFT_75467</name>
</gene>
<keyword evidence="1 2" id="KW-0728">SH3 domain</keyword>
<keyword evidence="7" id="KW-1185">Reference proteome</keyword>
<feature type="domain" description="SH3" evidence="4">
    <location>
        <begin position="1"/>
        <end position="54"/>
    </location>
</feature>
<feature type="region of interest" description="Disordered" evidence="3">
    <location>
        <begin position="43"/>
        <end position="63"/>
    </location>
</feature>
<dbReference type="PROSITE" id="PS50002">
    <property type="entry name" value="SH3"/>
    <property type="match status" value="2"/>
</dbReference>
<evidence type="ECO:0000313" key="7">
    <source>
        <dbReference type="Proteomes" id="UP000015101"/>
    </source>
</evidence>
<dbReference type="RefSeq" id="XP_009013979.1">
    <property type="nucleotide sequence ID" value="XM_009015731.1"/>
</dbReference>
<dbReference type="HOGENOM" id="CLU_061098_0_0_1"/>
<dbReference type="SUPFAM" id="SSF50044">
    <property type="entry name" value="SH3-domain"/>
    <property type="match status" value="2"/>
</dbReference>
<reference evidence="5 7" key="2">
    <citation type="journal article" date="2013" name="Nature">
        <title>Insights into bilaterian evolution from three spiralian genomes.</title>
        <authorList>
            <person name="Simakov O."/>
            <person name="Marletaz F."/>
            <person name="Cho S.J."/>
            <person name="Edsinger-Gonzales E."/>
            <person name="Havlak P."/>
            <person name="Hellsten U."/>
            <person name="Kuo D.H."/>
            <person name="Larsson T."/>
            <person name="Lv J."/>
            <person name="Arendt D."/>
            <person name="Savage R."/>
            <person name="Osoegawa K."/>
            <person name="de Jong P."/>
            <person name="Grimwood J."/>
            <person name="Chapman J.A."/>
            <person name="Shapiro H."/>
            <person name="Aerts A."/>
            <person name="Otillar R.P."/>
            <person name="Terry A.Y."/>
            <person name="Boore J.L."/>
            <person name="Grigoriev I.V."/>
            <person name="Lindberg D.R."/>
            <person name="Seaver E.C."/>
            <person name="Weisblat D.A."/>
            <person name="Putnam N.H."/>
            <person name="Rokhsar D.S."/>
        </authorList>
    </citation>
    <scope>NUCLEOTIDE SEQUENCE</scope>
</reference>
<dbReference type="InterPro" id="IPR036028">
    <property type="entry name" value="SH3-like_dom_sf"/>
</dbReference>
<name>T1G254_HELRO</name>
<dbReference type="OrthoDB" id="4158657at2759"/>